<keyword evidence="9" id="KW-0472">Membrane</keyword>
<dbReference type="Pfam" id="PF07730">
    <property type="entry name" value="HisKA_3"/>
    <property type="match status" value="1"/>
</dbReference>
<comment type="caution">
    <text evidence="11">The sequence shown here is derived from an EMBL/GenBank/DDBJ whole genome shotgun (WGS) entry which is preliminary data.</text>
</comment>
<evidence type="ECO:0000256" key="3">
    <source>
        <dbReference type="ARBA" id="ARBA00022553"/>
    </source>
</evidence>
<dbReference type="PANTHER" id="PTHR24421:SF10">
    <property type="entry name" value="NITRATE_NITRITE SENSOR PROTEIN NARQ"/>
    <property type="match status" value="1"/>
</dbReference>
<dbReference type="EMBL" id="BSVB01000001">
    <property type="protein sequence ID" value="GMA93969.1"/>
    <property type="molecule type" value="Genomic_DNA"/>
</dbReference>
<evidence type="ECO:0000256" key="4">
    <source>
        <dbReference type="ARBA" id="ARBA00022679"/>
    </source>
</evidence>
<proteinExistence type="predicted"/>
<keyword evidence="6 11" id="KW-0418">Kinase</keyword>
<keyword evidence="7" id="KW-0067">ATP-binding</keyword>
<feature type="transmembrane region" description="Helical" evidence="9">
    <location>
        <begin position="39"/>
        <end position="57"/>
    </location>
</feature>
<organism evidence="11 12">
    <name type="scientific">Pseudolysinimonas kribbensis</name>
    <dbReference type="NCBI Taxonomy" id="433641"/>
    <lineage>
        <taxon>Bacteria</taxon>
        <taxon>Bacillati</taxon>
        <taxon>Actinomycetota</taxon>
        <taxon>Actinomycetes</taxon>
        <taxon>Micrococcales</taxon>
        <taxon>Microbacteriaceae</taxon>
        <taxon>Pseudolysinimonas</taxon>
    </lineage>
</organism>
<dbReference type="InterPro" id="IPR050482">
    <property type="entry name" value="Sensor_HK_TwoCompSys"/>
</dbReference>
<keyword evidence="8" id="KW-0902">Two-component regulatory system</keyword>
<gene>
    <name evidence="11" type="ORF">GCM10025881_07930</name>
</gene>
<keyword evidence="9" id="KW-1133">Transmembrane helix</keyword>
<dbReference type="SMART" id="SM00387">
    <property type="entry name" value="HATPase_c"/>
    <property type="match status" value="1"/>
</dbReference>
<feature type="transmembrane region" description="Helical" evidence="9">
    <location>
        <begin position="85"/>
        <end position="105"/>
    </location>
</feature>
<comment type="catalytic activity">
    <reaction evidence="1">
        <text>ATP + protein L-histidine = ADP + protein N-phospho-L-histidine.</text>
        <dbReference type="EC" id="2.7.13.3"/>
    </reaction>
</comment>
<dbReference type="InterPro" id="IPR003594">
    <property type="entry name" value="HATPase_dom"/>
</dbReference>
<keyword evidence="3" id="KW-0597">Phosphoprotein</keyword>
<dbReference type="EC" id="2.7.13.3" evidence="2"/>
<protein>
    <recommendedName>
        <fullName evidence="2">histidine kinase</fullName>
        <ecNumber evidence="2">2.7.13.3</ecNumber>
    </recommendedName>
</protein>
<dbReference type="PANTHER" id="PTHR24421">
    <property type="entry name" value="NITRATE/NITRITE SENSOR PROTEIN NARX-RELATED"/>
    <property type="match status" value="1"/>
</dbReference>
<dbReference type="Gene3D" id="3.30.565.10">
    <property type="entry name" value="Histidine kinase-like ATPase, C-terminal domain"/>
    <property type="match status" value="1"/>
</dbReference>
<evidence type="ECO:0000256" key="5">
    <source>
        <dbReference type="ARBA" id="ARBA00022741"/>
    </source>
</evidence>
<evidence type="ECO:0000259" key="10">
    <source>
        <dbReference type="SMART" id="SM00387"/>
    </source>
</evidence>
<accession>A0ABQ6K3F3</accession>
<evidence type="ECO:0000256" key="6">
    <source>
        <dbReference type="ARBA" id="ARBA00022777"/>
    </source>
</evidence>
<dbReference type="Pfam" id="PF02518">
    <property type="entry name" value="HATPase_c"/>
    <property type="match status" value="1"/>
</dbReference>
<feature type="domain" description="Histidine kinase/HSP90-like ATPase" evidence="10">
    <location>
        <begin position="231"/>
        <end position="321"/>
    </location>
</feature>
<evidence type="ECO:0000256" key="9">
    <source>
        <dbReference type="SAM" id="Phobius"/>
    </source>
</evidence>
<keyword evidence="4" id="KW-0808">Transferase</keyword>
<sequence>MAVATTVGLLWRTRLPVLTAGLLLGADLVQGLLAHPSGSIWSLIALILAMYSIAAGYREGTAALIGLGFIGVLLIEERIDNGPDYLFIAVVFGGTWLLGRASRLWRGRVTRAEREREHLAALAAAEERVRIARELHDILGHTLGMITVQAEAADAALDRDPSRAREPVRAIAENARRSLHEIRDVLHLVRDDGLDTVTSGIDGIRTLVADAERAGVDVALDTVDAEGVPSVVQRAAYRIVQEAMANAVKHAPGSAVRVRLERGPDELVVEVVNGLGRPAPASRDGAGLAGIRERADALRGTLEAAPYQGGFRVRVRFPLTNEEPA</sequence>
<evidence type="ECO:0000256" key="2">
    <source>
        <dbReference type="ARBA" id="ARBA00012438"/>
    </source>
</evidence>
<dbReference type="SUPFAM" id="SSF55874">
    <property type="entry name" value="ATPase domain of HSP90 chaperone/DNA topoisomerase II/histidine kinase"/>
    <property type="match status" value="1"/>
</dbReference>
<dbReference type="Gene3D" id="1.20.5.1930">
    <property type="match status" value="1"/>
</dbReference>
<dbReference type="InterPro" id="IPR036890">
    <property type="entry name" value="HATPase_C_sf"/>
</dbReference>
<reference evidence="12" key="1">
    <citation type="journal article" date="2019" name="Int. J. Syst. Evol. Microbiol.">
        <title>The Global Catalogue of Microorganisms (GCM) 10K type strain sequencing project: providing services to taxonomists for standard genome sequencing and annotation.</title>
        <authorList>
            <consortium name="The Broad Institute Genomics Platform"/>
            <consortium name="The Broad Institute Genome Sequencing Center for Infectious Disease"/>
            <person name="Wu L."/>
            <person name="Ma J."/>
        </authorList>
    </citation>
    <scope>NUCLEOTIDE SEQUENCE [LARGE SCALE GENOMIC DNA]</scope>
    <source>
        <strain evidence="12">NBRC 108894</strain>
    </source>
</reference>
<evidence type="ECO:0000313" key="11">
    <source>
        <dbReference type="EMBL" id="GMA93969.1"/>
    </source>
</evidence>
<evidence type="ECO:0000256" key="8">
    <source>
        <dbReference type="ARBA" id="ARBA00023012"/>
    </source>
</evidence>
<evidence type="ECO:0000256" key="1">
    <source>
        <dbReference type="ARBA" id="ARBA00000085"/>
    </source>
</evidence>
<evidence type="ECO:0000256" key="7">
    <source>
        <dbReference type="ARBA" id="ARBA00022840"/>
    </source>
</evidence>
<dbReference type="GO" id="GO:0016301">
    <property type="term" value="F:kinase activity"/>
    <property type="evidence" value="ECO:0007669"/>
    <property type="project" value="UniProtKB-KW"/>
</dbReference>
<keyword evidence="9" id="KW-0812">Transmembrane</keyword>
<dbReference type="Proteomes" id="UP001157034">
    <property type="component" value="Unassembled WGS sequence"/>
</dbReference>
<dbReference type="InterPro" id="IPR011712">
    <property type="entry name" value="Sig_transdc_His_kin_sub3_dim/P"/>
</dbReference>
<name>A0ABQ6K3F3_9MICO</name>
<keyword evidence="12" id="KW-1185">Reference proteome</keyword>
<keyword evidence="5" id="KW-0547">Nucleotide-binding</keyword>
<evidence type="ECO:0000313" key="12">
    <source>
        <dbReference type="Proteomes" id="UP001157034"/>
    </source>
</evidence>
<dbReference type="CDD" id="cd16917">
    <property type="entry name" value="HATPase_UhpB-NarQ-NarX-like"/>
    <property type="match status" value="1"/>
</dbReference>
<feature type="transmembrane region" description="Helical" evidence="9">
    <location>
        <begin position="62"/>
        <end position="79"/>
    </location>
</feature>